<feature type="signal peptide" evidence="5">
    <location>
        <begin position="1"/>
        <end position="25"/>
    </location>
</feature>
<keyword evidence="2" id="KW-0479">Metal-binding</keyword>
<evidence type="ECO:0000256" key="3">
    <source>
        <dbReference type="ARBA" id="ARBA00022801"/>
    </source>
</evidence>
<evidence type="ECO:0000256" key="5">
    <source>
        <dbReference type="SAM" id="SignalP"/>
    </source>
</evidence>
<feature type="domain" description="Sulfatase N-terminal" evidence="6">
    <location>
        <begin position="701"/>
        <end position="959"/>
    </location>
</feature>
<dbReference type="Gene3D" id="3.40.720.10">
    <property type="entry name" value="Alkaline Phosphatase, subunit A"/>
    <property type="match status" value="2"/>
</dbReference>
<keyword evidence="4" id="KW-0106">Calcium</keyword>
<keyword evidence="5" id="KW-0732">Signal</keyword>
<comment type="similarity">
    <text evidence="1">Belongs to the sulfatase family.</text>
</comment>
<dbReference type="InterPro" id="IPR000917">
    <property type="entry name" value="Sulfatase_N"/>
</dbReference>
<feature type="chain" id="PRO_5038674806" evidence="5">
    <location>
        <begin position="26"/>
        <end position="1257"/>
    </location>
</feature>
<dbReference type="Pfam" id="PF00884">
    <property type="entry name" value="Sulfatase"/>
    <property type="match status" value="2"/>
</dbReference>
<dbReference type="GO" id="GO:0004553">
    <property type="term" value="F:hydrolase activity, hydrolyzing O-glycosyl compounds"/>
    <property type="evidence" value="ECO:0007669"/>
    <property type="project" value="UniProtKB-ARBA"/>
</dbReference>
<keyword evidence="8" id="KW-1185">Reference proteome</keyword>
<sequence>MKRIILRFNRWALAAFTLWSASAVAQHAPTQPYQGKIGKTVAETQQAWPEGKKAPKGAPNVVWILLDDIGFGAISTFGGLINTPTLDSLANNGLRYTNFHTTAICAPTRAALLTGRNQHSAHMGLFPETAIGTPGYDAIMPFEKATIAEILKDNGYNTFALGKWHITPLADLTPAGPFNRWPTGRGFEQFYGFPSRGSIDQWHPELWEGAHREPDRQDGKHFNELLANRAISYLSGQKSGSPDKPFFLYIATGAGHAPHQVTKQWSDKYKGKFDGGWDEYREKVLANQIKLGVVPKNTKLPDRNPGIKEWNSLSADEQKLYARFMETYAGFLEYTDYEIGRVIRHIKESGQLDNTLVIVSVGDNGASKEGTFVGTVNNFGAELPEAQRLKKNLEQIDLIGTEFSKVNYPLGWAAATNVPFRQWKQDANAEGGTHNPLIVFYPKRIQEKGGIRSQYGHVIDILPTTLELTNIKAPVAVNGIKQDPIEGTSLVCSLNDAAAKNRHLVQYYEIKGSRSIYKDGWKAGALHVRGQEFEKDKWELYNLNEDFNETNDLSAAQPAKLKELRALFESEATKYNVYPLKDGTEPFILPTAYNDVDKVVLYPGQSTIIDIASPFALKRSFSLIADVEIPGVKTEGVLLSRGGSAGGLSFFIQNHKLQFVYAVGDGTKYTVSSEHTRLPIGKAELKASVKYDQNGTGVISLYANNVKVGETAILANRAISYLSGQKSGSPDKPFFLYIATGAGHAPHQVTKQWSDKYKGKFDGGWDEYREKVLANQIKLGVVPKNTKLPDRNPGIKEWNSLSADEQKLYARFMETYAGFLEYTDYEIGRVIRHIKESGQLDNTLVIVSVGDNGASKEGTFVGTVNNFGAELPEAQRLKKNLEQIDLIGTEFSKVNYPLGWAAATNVPFRQWKQDANAEGGTHNPLIVFYPKRIQEKGGIRSQYGHVIDILPTTLELTNIKAPVAVNGIKQDPIEGTSLVCSLNDAAAKNRHLVQYYEIKGSRSIYKDGWKAGALHVRGQEFEKDKWELYNLNEDFNETNDLSAAQPAKLKELRALFESEATKYNVYPLKDGTEPFILPTAYNDVDKVVLYPGQSTIIDIASPFALKRSFSLIADVEIPGVKTEGVLLSRGGSAGGLSFFIQNHKLQFVYAVGDGTKYTVSSEHTRLPIGKAELKASVKYDQNGTGVISLYANNVKVGETAIGKTSDALYLHEGVNVGFDDLTPVGDTYKVPFAYTGKINKVTIDLDPGQQAQLRTGK</sequence>
<dbReference type="EMBL" id="CP112998">
    <property type="protein sequence ID" value="WAC09417.1"/>
    <property type="molecule type" value="Genomic_DNA"/>
</dbReference>
<name>A0A9E8N7N2_9BACT</name>
<organism evidence="7 8">
    <name type="scientific">Dyadobacter pollutisoli</name>
    <dbReference type="NCBI Taxonomy" id="2910158"/>
    <lineage>
        <taxon>Bacteria</taxon>
        <taxon>Pseudomonadati</taxon>
        <taxon>Bacteroidota</taxon>
        <taxon>Cytophagia</taxon>
        <taxon>Cytophagales</taxon>
        <taxon>Spirosomataceae</taxon>
        <taxon>Dyadobacter</taxon>
    </lineage>
</organism>
<dbReference type="Proteomes" id="UP001164653">
    <property type="component" value="Chromosome"/>
</dbReference>
<gene>
    <name evidence="7" type="ORF">ON006_16835</name>
</gene>
<dbReference type="InterPro" id="IPR013320">
    <property type="entry name" value="ConA-like_dom_sf"/>
</dbReference>
<evidence type="ECO:0000256" key="4">
    <source>
        <dbReference type="ARBA" id="ARBA00022837"/>
    </source>
</evidence>
<dbReference type="Gene3D" id="3.30.1120.10">
    <property type="match status" value="2"/>
</dbReference>
<dbReference type="SUPFAM" id="SSF49899">
    <property type="entry name" value="Concanavalin A-like lectins/glucanases"/>
    <property type="match status" value="1"/>
</dbReference>
<dbReference type="InterPro" id="IPR024607">
    <property type="entry name" value="Sulfatase_CS"/>
</dbReference>
<dbReference type="InterPro" id="IPR017850">
    <property type="entry name" value="Alkaline_phosphatase_core_sf"/>
</dbReference>
<keyword evidence="3 7" id="KW-0378">Hydrolase</keyword>
<evidence type="ECO:0000313" key="8">
    <source>
        <dbReference type="Proteomes" id="UP001164653"/>
    </source>
</evidence>
<dbReference type="GO" id="GO:0046872">
    <property type="term" value="F:metal ion binding"/>
    <property type="evidence" value="ECO:0007669"/>
    <property type="project" value="UniProtKB-KW"/>
</dbReference>
<dbReference type="KEGG" id="dpf:ON006_16835"/>
<dbReference type="PROSITE" id="PS00523">
    <property type="entry name" value="SULFATASE_1"/>
    <property type="match status" value="1"/>
</dbReference>
<evidence type="ECO:0000256" key="2">
    <source>
        <dbReference type="ARBA" id="ARBA00022723"/>
    </source>
</evidence>
<dbReference type="PANTHER" id="PTHR42693:SF43">
    <property type="entry name" value="BLL2667 PROTEIN"/>
    <property type="match status" value="1"/>
</dbReference>
<evidence type="ECO:0000313" key="7">
    <source>
        <dbReference type="EMBL" id="WAC09417.1"/>
    </source>
</evidence>
<dbReference type="CDD" id="cd16025">
    <property type="entry name" value="PAS_like"/>
    <property type="match status" value="1"/>
</dbReference>
<evidence type="ECO:0000259" key="6">
    <source>
        <dbReference type="Pfam" id="PF00884"/>
    </source>
</evidence>
<dbReference type="PANTHER" id="PTHR42693">
    <property type="entry name" value="ARYLSULFATASE FAMILY MEMBER"/>
    <property type="match status" value="1"/>
</dbReference>
<dbReference type="GO" id="GO:0005975">
    <property type="term" value="P:carbohydrate metabolic process"/>
    <property type="evidence" value="ECO:0007669"/>
    <property type="project" value="UniProtKB-ARBA"/>
</dbReference>
<reference evidence="7" key="1">
    <citation type="submission" date="2022-11" db="EMBL/GenBank/DDBJ databases">
        <title>Dyadobacter pollutisoli sp. nov., isolated from plastic dumped soil.</title>
        <authorList>
            <person name="Kim J.M."/>
            <person name="Kim K.R."/>
            <person name="Lee J.K."/>
            <person name="Hao L."/>
            <person name="Jeon C.O."/>
        </authorList>
    </citation>
    <scope>NUCLEOTIDE SEQUENCE</scope>
    <source>
        <strain evidence="7">U1</strain>
    </source>
</reference>
<dbReference type="RefSeq" id="WP_267609885.1">
    <property type="nucleotide sequence ID" value="NZ_CP112998.1"/>
</dbReference>
<dbReference type="AlphaFoldDB" id="A0A9E8N7N2"/>
<evidence type="ECO:0000256" key="1">
    <source>
        <dbReference type="ARBA" id="ARBA00008779"/>
    </source>
</evidence>
<dbReference type="InterPro" id="IPR050738">
    <property type="entry name" value="Sulfatase"/>
</dbReference>
<protein>
    <submittedName>
        <fullName evidence="7">Sulfatase-like hydrolase/transferase</fullName>
    </submittedName>
</protein>
<accession>A0A9E8N7N2</accession>
<feature type="domain" description="Sulfatase N-terminal" evidence="6">
    <location>
        <begin position="59"/>
        <end position="471"/>
    </location>
</feature>
<dbReference type="SUPFAM" id="SSF53649">
    <property type="entry name" value="Alkaline phosphatase-like"/>
    <property type="match status" value="2"/>
</dbReference>
<proteinExistence type="inferred from homology"/>